<dbReference type="GO" id="GO:0018812">
    <property type="term" value="F:3-hydroxyacyl-CoA dehydratase activity"/>
    <property type="evidence" value="ECO:0007669"/>
    <property type="project" value="UniProtKB-ARBA"/>
</dbReference>
<name>K1PXP4_MAGGI</name>
<protein>
    <recommendedName>
        <fullName evidence="1">MaoC-like domain-containing protein</fullName>
    </recommendedName>
</protein>
<dbReference type="CDD" id="cd03449">
    <property type="entry name" value="R_hydratase"/>
    <property type="match status" value="1"/>
</dbReference>
<evidence type="ECO:0000259" key="1">
    <source>
        <dbReference type="Pfam" id="PF01575"/>
    </source>
</evidence>
<sequence length="172" mass="19029">MNASRFNAISKLFSEYVVTRQCMKCAPRRYSSFSVGDKAALSKTFTKDDVETFAKISMDNNPLHTDPDFAKTTIFGKCIVHGVLINGTIIDLKCHYGKLSDMSFVVLRLISAVCSTKLPGPGAVYISQEMKFLAPAFVDESITAEVEVLEIRKSIMKCSTTAIRTGNKEVRI</sequence>
<dbReference type="Gene3D" id="3.10.129.10">
    <property type="entry name" value="Hotdog Thioesterase"/>
    <property type="match status" value="1"/>
</dbReference>
<feature type="domain" description="MaoC-like" evidence="1">
    <location>
        <begin position="41"/>
        <end position="150"/>
    </location>
</feature>
<evidence type="ECO:0000313" key="2">
    <source>
        <dbReference type="EMBL" id="EKC21210.1"/>
    </source>
</evidence>
<dbReference type="InterPro" id="IPR050965">
    <property type="entry name" value="UPF0336/Enoyl-CoA_hydratase"/>
</dbReference>
<gene>
    <name evidence="2" type="ORF">CGI_10004296</name>
</gene>
<dbReference type="InterPro" id="IPR002539">
    <property type="entry name" value="MaoC-like_dom"/>
</dbReference>
<proteinExistence type="predicted"/>
<dbReference type="HOGENOM" id="CLU_094876_3_4_1"/>
<dbReference type="GO" id="GO:0005739">
    <property type="term" value="C:mitochondrion"/>
    <property type="evidence" value="ECO:0007669"/>
    <property type="project" value="TreeGrafter"/>
</dbReference>
<dbReference type="GO" id="GO:0006633">
    <property type="term" value="P:fatty acid biosynthetic process"/>
    <property type="evidence" value="ECO:0007669"/>
    <property type="project" value="TreeGrafter"/>
</dbReference>
<dbReference type="PANTHER" id="PTHR43437">
    <property type="entry name" value="HYDROXYACYL-THIOESTER DEHYDRATASE TYPE 2, MITOCHONDRIAL-RELATED"/>
    <property type="match status" value="1"/>
</dbReference>
<reference evidence="2" key="1">
    <citation type="journal article" date="2012" name="Nature">
        <title>The oyster genome reveals stress adaptation and complexity of shell formation.</title>
        <authorList>
            <person name="Zhang G."/>
            <person name="Fang X."/>
            <person name="Guo X."/>
            <person name="Li L."/>
            <person name="Luo R."/>
            <person name="Xu F."/>
            <person name="Yang P."/>
            <person name="Zhang L."/>
            <person name="Wang X."/>
            <person name="Qi H."/>
            <person name="Xiong Z."/>
            <person name="Que H."/>
            <person name="Xie Y."/>
            <person name="Holland P.W."/>
            <person name="Paps J."/>
            <person name="Zhu Y."/>
            <person name="Wu F."/>
            <person name="Chen Y."/>
            <person name="Wang J."/>
            <person name="Peng C."/>
            <person name="Meng J."/>
            <person name="Yang L."/>
            <person name="Liu J."/>
            <person name="Wen B."/>
            <person name="Zhang N."/>
            <person name="Huang Z."/>
            <person name="Zhu Q."/>
            <person name="Feng Y."/>
            <person name="Mount A."/>
            <person name="Hedgecock D."/>
            <person name="Xu Z."/>
            <person name="Liu Y."/>
            <person name="Domazet-Loso T."/>
            <person name="Du Y."/>
            <person name="Sun X."/>
            <person name="Zhang S."/>
            <person name="Liu B."/>
            <person name="Cheng P."/>
            <person name="Jiang X."/>
            <person name="Li J."/>
            <person name="Fan D."/>
            <person name="Wang W."/>
            <person name="Fu W."/>
            <person name="Wang T."/>
            <person name="Wang B."/>
            <person name="Zhang J."/>
            <person name="Peng Z."/>
            <person name="Li Y."/>
            <person name="Li N."/>
            <person name="Wang J."/>
            <person name="Chen M."/>
            <person name="He Y."/>
            <person name="Tan F."/>
            <person name="Song X."/>
            <person name="Zheng Q."/>
            <person name="Huang R."/>
            <person name="Yang H."/>
            <person name="Du X."/>
            <person name="Chen L."/>
            <person name="Yang M."/>
            <person name="Gaffney P.M."/>
            <person name="Wang S."/>
            <person name="Luo L."/>
            <person name="She Z."/>
            <person name="Ming Y."/>
            <person name="Huang W."/>
            <person name="Zhang S."/>
            <person name="Huang B."/>
            <person name="Zhang Y."/>
            <person name="Qu T."/>
            <person name="Ni P."/>
            <person name="Miao G."/>
            <person name="Wang J."/>
            <person name="Wang Q."/>
            <person name="Steinberg C.E."/>
            <person name="Wang H."/>
            <person name="Li N."/>
            <person name="Qian L."/>
            <person name="Zhang G."/>
            <person name="Li Y."/>
            <person name="Yang H."/>
            <person name="Liu X."/>
            <person name="Wang J."/>
            <person name="Yin Y."/>
            <person name="Wang J."/>
        </authorList>
    </citation>
    <scope>NUCLEOTIDE SEQUENCE [LARGE SCALE GENOMIC DNA]</scope>
    <source>
        <strain evidence="2">05x7-T-G4-1.051#20</strain>
    </source>
</reference>
<dbReference type="SUPFAM" id="SSF54637">
    <property type="entry name" value="Thioesterase/thiol ester dehydrase-isomerase"/>
    <property type="match status" value="1"/>
</dbReference>
<organism evidence="2">
    <name type="scientific">Magallana gigas</name>
    <name type="common">Pacific oyster</name>
    <name type="synonym">Crassostrea gigas</name>
    <dbReference type="NCBI Taxonomy" id="29159"/>
    <lineage>
        <taxon>Eukaryota</taxon>
        <taxon>Metazoa</taxon>
        <taxon>Spiralia</taxon>
        <taxon>Lophotrochozoa</taxon>
        <taxon>Mollusca</taxon>
        <taxon>Bivalvia</taxon>
        <taxon>Autobranchia</taxon>
        <taxon>Pteriomorphia</taxon>
        <taxon>Ostreida</taxon>
        <taxon>Ostreoidea</taxon>
        <taxon>Ostreidae</taxon>
        <taxon>Magallana</taxon>
    </lineage>
</organism>
<dbReference type="EMBL" id="JH817571">
    <property type="protein sequence ID" value="EKC21210.1"/>
    <property type="molecule type" value="Genomic_DNA"/>
</dbReference>
<dbReference type="InterPro" id="IPR029069">
    <property type="entry name" value="HotDog_dom_sf"/>
</dbReference>
<dbReference type="PANTHER" id="PTHR43437:SF3">
    <property type="entry name" value="HYDROXYACYL-THIOESTER DEHYDRATASE TYPE 2, MITOCHONDRIAL"/>
    <property type="match status" value="1"/>
</dbReference>
<accession>K1PXP4</accession>
<dbReference type="GO" id="GO:0019171">
    <property type="term" value="F:(3R)-hydroxyacyl-[acyl-carrier-protein] dehydratase activity"/>
    <property type="evidence" value="ECO:0007669"/>
    <property type="project" value="TreeGrafter"/>
</dbReference>
<dbReference type="AlphaFoldDB" id="K1PXP4"/>
<dbReference type="Pfam" id="PF01575">
    <property type="entry name" value="MaoC_dehydratas"/>
    <property type="match status" value="1"/>
</dbReference>
<dbReference type="InParanoid" id="K1PXP4"/>